<reference evidence="6 7" key="1">
    <citation type="submission" date="2015-09" db="EMBL/GenBank/DDBJ databases">
        <title>Host preference determinants of Valsa canker pathogens revealed by comparative genomics.</title>
        <authorList>
            <person name="Yin Z."/>
            <person name="Huang L."/>
        </authorList>
    </citation>
    <scope>NUCLEOTIDE SEQUENCE [LARGE SCALE GENOMIC DNA]</scope>
    <source>
        <strain evidence="6 7">YSFL</strain>
    </source>
</reference>
<feature type="compositionally biased region" description="Low complexity" evidence="2">
    <location>
        <begin position="318"/>
        <end position="335"/>
    </location>
</feature>
<dbReference type="SUPFAM" id="SSF57850">
    <property type="entry name" value="RING/U-box"/>
    <property type="match status" value="1"/>
</dbReference>
<feature type="compositionally biased region" description="Basic and acidic residues" evidence="2">
    <location>
        <begin position="462"/>
        <end position="493"/>
    </location>
</feature>
<keyword evidence="1" id="KW-0479">Metal-binding</keyword>
<protein>
    <recommendedName>
        <fullName evidence="5">RING-type domain-containing protein</fullName>
    </recommendedName>
</protein>
<keyword evidence="1" id="KW-0862">Zinc</keyword>
<dbReference type="GO" id="GO:0006511">
    <property type="term" value="P:ubiquitin-dependent protein catabolic process"/>
    <property type="evidence" value="ECO:0007669"/>
    <property type="project" value="TreeGrafter"/>
</dbReference>
<dbReference type="InterPro" id="IPR001841">
    <property type="entry name" value="Znf_RING"/>
</dbReference>
<keyword evidence="4" id="KW-0732">Signal</keyword>
<feature type="chain" id="PRO_5019342022" description="RING-type domain-containing protein" evidence="4">
    <location>
        <begin position="26"/>
        <end position="521"/>
    </location>
</feature>
<dbReference type="InterPro" id="IPR051826">
    <property type="entry name" value="E3_ubiquitin-ligase_domain"/>
</dbReference>
<dbReference type="PANTHER" id="PTHR22765">
    <property type="entry name" value="RING FINGER AND PROTEASE ASSOCIATED DOMAIN-CONTAINING"/>
    <property type="match status" value="1"/>
</dbReference>
<feature type="region of interest" description="Disordered" evidence="2">
    <location>
        <begin position="414"/>
        <end position="438"/>
    </location>
</feature>
<keyword evidence="3" id="KW-1133">Transmembrane helix</keyword>
<dbReference type="Pfam" id="PF13639">
    <property type="entry name" value="zf-RING_2"/>
    <property type="match status" value="1"/>
</dbReference>
<dbReference type="CDD" id="cd16454">
    <property type="entry name" value="RING-H2_PA-TM-RING"/>
    <property type="match status" value="1"/>
</dbReference>
<feature type="compositionally biased region" description="Polar residues" evidence="2">
    <location>
        <begin position="292"/>
        <end position="316"/>
    </location>
</feature>
<dbReference type="Gene3D" id="3.30.40.10">
    <property type="entry name" value="Zinc/RING finger domain, C3HC4 (zinc finger)"/>
    <property type="match status" value="1"/>
</dbReference>
<evidence type="ECO:0000256" key="3">
    <source>
        <dbReference type="SAM" id="Phobius"/>
    </source>
</evidence>
<dbReference type="PROSITE" id="PS50089">
    <property type="entry name" value="ZF_RING_2"/>
    <property type="match status" value="1"/>
</dbReference>
<feature type="signal peptide" evidence="4">
    <location>
        <begin position="1"/>
        <end position="25"/>
    </location>
</feature>
<evidence type="ECO:0000256" key="1">
    <source>
        <dbReference type="PROSITE-ProRule" id="PRU00175"/>
    </source>
</evidence>
<dbReference type="OrthoDB" id="8062037at2759"/>
<keyword evidence="7" id="KW-1185">Reference proteome</keyword>
<evidence type="ECO:0000259" key="5">
    <source>
        <dbReference type="PROSITE" id="PS50089"/>
    </source>
</evidence>
<sequence>MGKMRRNHAYAVALVLSHVNSVVCGLAETYTMMEVYSWQKDSEMQLSISESNGVIVPLTYTVIPLTTNLGLNESQVSRGKINIEGNLVVANENNYASVSGPDIIPYLCCDQLNDSFIQPNMILNALMSTDPQPAAIILYSQLGTSCGLAGQDLVYDAFLTMSDAEEASQVLTVTNSSGGTIGATISGNFTTASTASKTGQQGGSNPAIAMSILYSITGLITVLFLVIIATGAIRARRYPERYGPRNGIGGRPAQSRARGLARAVLETIPIVKFGDSEPPKQDPNIELENARPPNTANENGELPNNGSSRHLSTSPETLHGAPAHPAGALGSAPSSEANVEEAGISGVAGMHTDAPDGGGLGCSICTDDFTIGEDVRVLPCNHKFHPQCIDPWLVNVSGTCPLCRLDLRPDEAKGEEGSAELDADIEGGNSSHASHRRSRLLELRGLRNATVEERIEALRRYQTEQRRQGLSRSNEDESHTRARLTDRLRDRFHIRTRAARRSSSDQAGDSSSVPTTSVNQS</sequence>
<feature type="transmembrane region" description="Helical" evidence="3">
    <location>
        <begin position="212"/>
        <end position="233"/>
    </location>
</feature>
<dbReference type="STRING" id="252740.A0A423WKZ4"/>
<dbReference type="GO" id="GO:0008270">
    <property type="term" value="F:zinc ion binding"/>
    <property type="evidence" value="ECO:0007669"/>
    <property type="project" value="UniProtKB-KW"/>
</dbReference>
<evidence type="ECO:0000313" key="7">
    <source>
        <dbReference type="Proteomes" id="UP000284375"/>
    </source>
</evidence>
<dbReference type="GO" id="GO:0061630">
    <property type="term" value="F:ubiquitin protein ligase activity"/>
    <property type="evidence" value="ECO:0007669"/>
    <property type="project" value="TreeGrafter"/>
</dbReference>
<comment type="caution">
    <text evidence="6">The sequence shown here is derived from an EMBL/GenBank/DDBJ whole genome shotgun (WGS) entry which is preliminary data.</text>
</comment>
<feature type="region of interest" description="Disordered" evidence="2">
    <location>
        <begin position="272"/>
        <end position="340"/>
    </location>
</feature>
<accession>A0A423WKZ4</accession>
<name>A0A423WKZ4_CYTCH</name>
<dbReference type="SMART" id="SM00184">
    <property type="entry name" value="RING"/>
    <property type="match status" value="1"/>
</dbReference>
<dbReference type="PANTHER" id="PTHR22765:SF416">
    <property type="entry name" value="E3 UBIQUITIN-PROTEIN LIGASE GODZILLA"/>
    <property type="match status" value="1"/>
</dbReference>
<evidence type="ECO:0000313" key="6">
    <source>
        <dbReference type="EMBL" id="ROW03999.1"/>
    </source>
</evidence>
<gene>
    <name evidence="6" type="ORF">VSDG_00863</name>
</gene>
<keyword evidence="1" id="KW-0863">Zinc-finger</keyword>
<evidence type="ECO:0000256" key="4">
    <source>
        <dbReference type="SAM" id="SignalP"/>
    </source>
</evidence>
<organism evidence="6 7">
    <name type="scientific">Cytospora chrysosperma</name>
    <name type="common">Cytospora canker fungus</name>
    <name type="synonym">Sphaeria chrysosperma</name>
    <dbReference type="NCBI Taxonomy" id="252740"/>
    <lineage>
        <taxon>Eukaryota</taxon>
        <taxon>Fungi</taxon>
        <taxon>Dikarya</taxon>
        <taxon>Ascomycota</taxon>
        <taxon>Pezizomycotina</taxon>
        <taxon>Sordariomycetes</taxon>
        <taxon>Sordariomycetidae</taxon>
        <taxon>Diaporthales</taxon>
        <taxon>Cytosporaceae</taxon>
        <taxon>Cytospora</taxon>
    </lineage>
</organism>
<dbReference type="InterPro" id="IPR013083">
    <property type="entry name" value="Znf_RING/FYVE/PHD"/>
</dbReference>
<feature type="region of interest" description="Disordered" evidence="2">
    <location>
        <begin position="462"/>
        <end position="521"/>
    </location>
</feature>
<feature type="domain" description="RING-type" evidence="5">
    <location>
        <begin position="362"/>
        <end position="404"/>
    </location>
</feature>
<keyword evidence="3" id="KW-0472">Membrane</keyword>
<evidence type="ECO:0000256" key="2">
    <source>
        <dbReference type="SAM" id="MobiDB-lite"/>
    </source>
</evidence>
<dbReference type="AlphaFoldDB" id="A0A423WKZ4"/>
<dbReference type="EMBL" id="LJZO01000002">
    <property type="protein sequence ID" value="ROW03999.1"/>
    <property type="molecule type" value="Genomic_DNA"/>
</dbReference>
<keyword evidence="3" id="KW-0812">Transmembrane</keyword>
<dbReference type="GO" id="GO:0005737">
    <property type="term" value="C:cytoplasm"/>
    <property type="evidence" value="ECO:0007669"/>
    <property type="project" value="TreeGrafter"/>
</dbReference>
<dbReference type="Proteomes" id="UP000284375">
    <property type="component" value="Unassembled WGS sequence"/>
</dbReference>
<proteinExistence type="predicted"/>